<dbReference type="Proteomes" id="UP000053676">
    <property type="component" value="Unassembled WGS sequence"/>
</dbReference>
<gene>
    <name evidence="1" type="ORF">NECAME_05799</name>
</gene>
<protein>
    <submittedName>
        <fullName evidence="1">Uncharacterized protein</fullName>
    </submittedName>
</protein>
<proteinExistence type="predicted"/>
<reference evidence="2" key="1">
    <citation type="journal article" date="2014" name="Nat. Genet.">
        <title>Genome of the human hookworm Necator americanus.</title>
        <authorList>
            <person name="Tang Y.T."/>
            <person name="Gao X."/>
            <person name="Rosa B.A."/>
            <person name="Abubucker S."/>
            <person name="Hallsworth-Pepin K."/>
            <person name="Martin J."/>
            <person name="Tyagi R."/>
            <person name="Heizer E."/>
            <person name="Zhang X."/>
            <person name="Bhonagiri-Palsikar V."/>
            <person name="Minx P."/>
            <person name="Warren W.C."/>
            <person name="Wang Q."/>
            <person name="Zhan B."/>
            <person name="Hotez P.J."/>
            <person name="Sternberg P.W."/>
            <person name="Dougall A."/>
            <person name="Gaze S.T."/>
            <person name="Mulvenna J."/>
            <person name="Sotillo J."/>
            <person name="Ranganathan S."/>
            <person name="Rabelo E.M."/>
            <person name="Wilson R.K."/>
            <person name="Felgner P.L."/>
            <person name="Bethony J."/>
            <person name="Hawdon J.M."/>
            <person name="Gasser R.B."/>
            <person name="Loukas A."/>
            <person name="Mitreva M."/>
        </authorList>
    </citation>
    <scope>NUCLEOTIDE SEQUENCE [LARGE SCALE GENOMIC DNA]</scope>
</reference>
<keyword evidence="2" id="KW-1185">Reference proteome</keyword>
<evidence type="ECO:0000313" key="1">
    <source>
        <dbReference type="EMBL" id="ETN86807.1"/>
    </source>
</evidence>
<dbReference type="KEGG" id="nai:NECAME_05799"/>
<sequence>MLKFITSFKYRRRRLINRDDLQRDREPSTSTSSIKSSSGKILLYNTSVYASECCSGPEMKFWERFVFVLENRKSKRKGGKHS</sequence>
<name>W2U0I8_NECAM</name>
<accession>W2U0I8</accession>
<organism evidence="1 2">
    <name type="scientific">Necator americanus</name>
    <name type="common">Human hookworm</name>
    <dbReference type="NCBI Taxonomy" id="51031"/>
    <lineage>
        <taxon>Eukaryota</taxon>
        <taxon>Metazoa</taxon>
        <taxon>Ecdysozoa</taxon>
        <taxon>Nematoda</taxon>
        <taxon>Chromadorea</taxon>
        <taxon>Rhabditida</taxon>
        <taxon>Rhabditina</taxon>
        <taxon>Rhabditomorpha</taxon>
        <taxon>Strongyloidea</taxon>
        <taxon>Ancylostomatidae</taxon>
        <taxon>Bunostominae</taxon>
        <taxon>Necator</taxon>
    </lineage>
</organism>
<evidence type="ECO:0000313" key="2">
    <source>
        <dbReference type="Proteomes" id="UP000053676"/>
    </source>
</evidence>
<dbReference type="EMBL" id="KI657485">
    <property type="protein sequence ID" value="ETN86807.1"/>
    <property type="molecule type" value="Genomic_DNA"/>
</dbReference>
<dbReference type="AlphaFoldDB" id="W2U0I8"/>